<accession>A0A1D7SQC0</accession>
<reference evidence="1 2" key="1">
    <citation type="journal article" date="2016" name="Environ. Microbiol.">
        <title>Genomic diversification of marine cyanophages into stable ecotypes.</title>
        <authorList>
            <person name="Marston M.F."/>
            <person name="Martiny J.B."/>
        </authorList>
    </citation>
    <scope>NUCLEOTIDE SEQUENCE [LARGE SCALE GENOMIC DNA]</scope>
    <source>
        <strain evidence="1">RW_01_0310</strain>
    </source>
</reference>
<keyword evidence="2" id="KW-1185">Reference proteome</keyword>
<evidence type="ECO:0000313" key="2">
    <source>
        <dbReference type="Proteomes" id="UP000226226"/>
    </source>
</evidence>
<protein>
    <submittedName>
        <fullName evidence="1">Uncharacterized protein</fullName>
    </submittedName>
</protein>
<gene>
    <name evidence="1" type="ORF">RW010310_117</name>
</gene>
<evidence type="ECO:0000313" key="1">
    <source>
        <dbReference type="EMBL" id="AOO15818.1"/>
    </source>
</evidence>
<name>A0A1D7SQC0_9CAUD</name>
<proteinExistence type="predicted"/>
<sequence>MNNITSRNQLYEWSHFEDSAELEKINDYYECLIECTDTHQASCKRICKEVLM</sequence>
<organism evidence="1 2">
    <name type="scientific">Cyanophage S-RIM12 isolate RW_01_0310</name>
    <dbReference type="NCBI Taxonomy" id="2790347"/>
    <lineage>
        <taxon>Viruses</taxon>
        <taxon>Duplodnaviria</taxon>
        <taxon>Heunggongvirae</taxon>
        <taxon>Uroviricota</taxon>
        <taxon>Caudoviricetes</taxon>
        <taxon>Pantevenvirales</taxon>
        <taxon>Kyanoviridae</taxon>
        <taxon>Brizovirus</taxon>
        <taxon>Brizovirus rhodeisland01</taxon>
    </lineage>
</organism>
<dbReference type="Proteomes" id="UP000226226">
    <property type="component" value="Segment"/>
</dbReference>
<dbReference type="EMBL" id="KX349310">
    <property type="protein sequence ID" value="AOO15818.1"/>
    <property type="molecule type" value="Genomic_DNA"/>
</dbReference>